<organism evidence="3 4">
    <name type="scientific">Serratia symbiotica</name>
    <dbReference type="NCBI Taxonomy" id="138074"/>
    <lineage>
        <taxon>Bacteria</taxon>
        <taxon>Pseudomonadati</taxon>
        <taxon>Pseudomonadota</taxon>
        <taxon>Gammaproteobacteria</taxon>
        <taxon>Enterobacterales</taxon>
        <taxon>Yersiniaceae</taxon>
        <taxon>Serratia</taxon>
    </lineage>
</organism>
<evidence type="ECO:0000256" key="1">
    <source>
        <dbReference type="SAM" id="MobiDB-lite"/>
    </source>
</evidence>
<accession>A0A068Z502</accession>
<dbReference type="Proteomes" id="UP000042738">
    <property type="component" value="Chromosome"/>
</dbReference>
<dbReference type="InterPro" id="IPR047774">
    <property type="entry name" value="SrfA-like"/>
</dbReference>
<keyword evidence="2" id="KW-0472">Membrane</keyword>
<evidence type="ECO:0000256" key="2">
    <source>
        <dbReference type="SAM" id="Phobius"/>
    </source>
</evidence>
<keyword evidence="2" id="KW-0812">Transmembrane</keyword>
<proteinExistence type="predicted"/>
<feature type="transmembrane region" description="Helical" evidence="2">
    <location>
        <begin position="218"/>
        <end position="236"/>
    </location>
</feature>
<dbReference type="NCBIfam" id="NF040486">
    <property type="entry name" value="SrfA_fam"/>
    <property type="match status" value="1"/>
</dbReference>
<feature type="compositionally biased region" description="Pro residues" evidence="1">
    <location>
        <begin position="194"/>
        <end position="203"/>
    </location>
</feature>
<sequence length="428" mass="46712">MMKPFLRSGSMHDVLALGENGQPVYACALQLRETLRIRQHPLAADCLAIPQPNEAGTRIDWYAPFPGKVTSWLAASDAQRMQALHQLERHLSTFLTLVAQTQNTEHPSQRLFGALLAKAMQIPDQHHVYLVDDKPVLTFWGFIKPQAQFQDDPLACLRLAEEPAEEPMPVATAARKVAISIPKPVSKPAAVTPPTMPPIPAPETPATAPPARQQRHRYVWIVAALMLLTLLVGWLSQLNSPLPPIPAVQQPAPLAPFTVPALSLQLPLAPATLMPPEPVALPPKPVNLPPEPVTLPPADKNLLVLPTESVKAGSTRFLNGKWQATVALQVPFSDKYPSLQYHLNGGKGTVSLRHGNGNAISCRASIEAGLMPSGNLVIKSRTKARCNDGSRYTLPEITCKQNETGPAECFGRYNAETTYPMMLKRENK</sequence>
<feature type="region of interest" description="Disordered" evidence="1">
    <location>
        <begin position="189"/>
        <end position="210"/>
    </location>
</feature>
<evidence type="ECO:0000313" key="3">
    <source>
        <dbReference type="EMBL" id="QLH64018.1"/>
    </source>
</evidence>
<gene>
    <name evidence="3" type="ORF">SYMBAF_15200</name>
</gene>
<dbReference type="STRING" id="138074.SYMBAF_110142"/>
<name>A0A068Z502_9GAMM</name>
<reference evidence="3 4" key="1">
    <citation type="journal article" date="2014" name="Genome Announc.">
        <title>Whole-Genome Sequence of Serratia symbiotica Strain CWBI-2.3T, a Free-Living Symbiont of the Black Bean Aphid Aphis fabae.</title>
        <authorList>
            <person name="Foray V."/>
            <person name="Grigorescu A.S."/>
            <person name="Sabri A."/>
            <person name="Haubruge E."/>
            <person name="Lognay G."/>
            <person name="Francis F."/>
            <person name="Fauconnier M.L."/>
            <person name="Hance T."/>
            <person name="Thonart P."/>
        </authorList>
    </citation>
    <scope>NUCLEOTIDE SEQUENCE [LARGE SCALE GENOMIC DNA]</scope>
    <source>
        <strain evidence="3">CWBI-2.3</strain>
    </source>
</reference>
<evidence type="ECO:0000313" key="4">
    <source>
        <dbReference type="Proteomes" id="UP000042738"/>
    </source>
</evidence>
<dbReference type="AlphaFoldDB" id="A0A068Z502"/>
<keyword evidence="2" id="KW-1133">Transmembrane helix</keyword>
<dbReference type="EMBL" id="CP050855">
    <property type="protein sequence ID" value="QLH64018.1"/>
    <property type="molecule type" value="Genomic_DNA"/>
</dbReference>
<protein>
    <submittedName>
        <fullName evidence="3">Uncharacterized protein</fullName>
    </submittedName>
</protein>